<accession>A0A094WF62</accession>
<evidence type="ECO:0000313" key="4">
    <source>
        <dbReference type="Proteomes" id="UP000297014"/>
    </source>
</evidence>
<name>A0A094WF62_ALKAL</name>
<dbReference type="Proteomes" id="UP000002754">
    <property type="component" value="Unassembled WGS sequence"/>
</dbReference>
<reference evidence="1 3" key="1">
    <citation type="journal article" date="2014" name="Genome Announc.">
        <title>Draft Genome Sequence of Bacillus alcalophilus AV1934, a Classic Alkaliphile Isolated from Human Feces in 1934.</title>
        <authorList>
            <person name="Attie O."/>
            <person name="Jayaprakash A."/>
            <person name="Shah H."/>
            <person name="Paulsen I.T."/>
            <person name="Morino M."/>
            <person name="Takahashi Y."/>
            <person name="Narumi I."/>
            <person name="Sachidanandam R."/>
            <person name="Satoh K."/>
            <person name="Ito M."/>
            <person name="Krulwich T.A."/>
        </authorList>
    </citation>
    <scope>NUCLEOTIDE SEQUENCE [LARGE SCALE GENOMIC DNA]</scope>
    <source>
        <strain evidence="1 3">AV1934</strain>
    </source>
</reference>
<evidence type="ECO:0000313" key="2">
    <source>
        <dbReference type="EMBL" id="THG89999.1"/>
    </source>
</evidence>
<protein>
    <recommendedName>
        <fullName evidence="5">DUF4303 domain-containing protein</fullName>
    </recommendedName>
</protein>
<dbReference type="Proteomes" id="UP000297014">
    <property type="component" value="Unassembled WGS sequence"/>
</dbReference>
<evidence type="ECO:0008006" key="5">
    <source>
        <dbReference type="Google" id="ProtNLM"/>
    </source>
</evidence>
<keyword evidence="3" id="KW-1185">Reference proteome</keyword>
<dbReference type="EMBL" id="ALPT02000063">
    <property type="protein sequence ID" value="KGA96394.1"/>
    <property type="molecule type" value="Genomic_DNA"/>
</dbReference>
<gene>
    <name evidence="2" type="ORF">AJ85_13980</name>
    <name evidence="1" type="ORF">BALCAV_0216485</name>
</gene>
<dbReference type="EMBL" id="JALP01000185">
    <property type="protein sequence ID" value="THG89999.1"/>
    <property type="molecule type" value="Genomic_DNA"/>
</dbReference>
<dbReference type="AlphaFoldDB" id="A0A094WF62"/>
<organism evidence="1 3">
    <name type="scientific">Alkalihalobacillus alcalophilus ATCC 27647 = CGMCC 1.3604</name>
    <dbReference type="NCBI Taxonomy" id="1218173"/>
    <lineage>
        <taxon>Bacteria</taxon>
        <taxon>Bacillati</taxon>
        <taxon>Bacillota</taxon>
        <taxon>Bacilli</taxon>
        <taxon>Bacillales</taxon>
        <taxon>Bacillaceae</taxon>
        <taxon>Alkalihalobacillus</taxon>
    </lineage>
</organism>
<evidence type="ECO:0000313" key="3">
    <source>
        <dbReference type="Proteomes" id="UP000002754"/>
    </source>
</evidence>
<dbReference type="eggNOG" id="ENOG5033MVS">
    <property type="taxonomic scope" value="Bacteria"/>
</dbReference>
<proteinExistence type="predicted"/>
<dbReference type="OrthoDB" id="2900654at2"/>
<sequence length="168" mass="20001">MFTVDQYIEKVRTHLQEHTELLTRQLKRVNGYLFSADVDLIEFVPSIEPTRYEISIMMFSMNNENNEVFEEDVADEGFAGSEELLSEVHYFQLKDSDRETFEQFYEKHGEEIEEKEYRVFAEWFLACFEQAGSCQVNKRAYFTGHDASSSFDLKKKKWIDEQGRWNQS</sequence>
<comment type="caution">
    <text evidence="1">The sequence shown here is derived from an EMBL/GenBank/DDBJ whole genome shotgun (WGS) entry which is preliminary data.</text>
</comment>
<evidence type="ECO:0000313" key="1">
    <source>
        <dbReference type="EMBL" id="KGA96394.1"/>
    </source>
</evidence>
<dbReference type="RefSeq" id="WP_004427973.1">
    <property type="nucleotide sequence ID" value="NZ_ALPT02000063.1"/>
</dbReference>
<reference evidence="2 4" key="2">
    <citation type="submission" date="2014-01" db="EMBL/GenBank/DDBJ databases">
        <title>Draft genome sequencing of Bacillus alcalophilus CGMCC 1.3604.</title>
        <authorList>
            <person name="Yang J."/>
            <person name="Diao L."/>
            <person name="Yang S."/>
        </authorList>
    </citation>
    <scope>NUCLEOTIDE SEQUENCE [LARGE SCALE GENOMIC DNA]</scope>
    <source>
        <strain evidence="2 4">CGMCC 1.3604</strain>
    </source>
</reference>